<organism evidence="3 4">
    <name type="scientific">Phomopsis amygdali</name>
    <name type="common">Fusicoccum amygdali</name>
    <dbReference type="NCBI Taxonomy" id="1214568"/>
    <lineage>
        <taxon>Eukaryota</taxon>
        <taxon>Fungi</taxon>
        <taxon>Dikarya</taxon>
        <taxon>Ascomycota</taxon>
        <taxon>Pezizomycotina</taxon>
        <taxon>Sordariomycetes</taxon>
        <taxon>Sordariomycetidae</taxon>
        <taxon>Diaporthales</taxon>
        <taxon>Diaporthaceae</taxon>
        <taxon>Diaporthe</taxon>
    </lineage>
</organism>
<evidence type="ECO:0000256" key="2">
    <source>
        <dbReference type="SAM" id="SignalP"/>
    </source>
</evidence>
<gene>
    <name evidence="3" type="ORF">N8I77_007243</name>
</gene>
<keyword evidence="2" id="KW-0732">Signal</keyword>
<evidence type="ECO:0000313" key="4">
    <source>
        <dbReference type="Proteomes" id="UP001265746"/>
    </source>
</evidence>
<sequence>MRFTNVLIALSSVAGVVSAFQAVNDRSSLNVVDDNVYDNAATTLVPVQLDARAKKGDKKKTTTTSTSTSKAAVATTSSTTTSSAKAPAATTSSVTTSSATTSSDAGVATACSINRRLRFMPRTLERAQKTEKTDGEYKLDENEWITALKVKSGDKISVINVSGCSAVFLWNENDIPSVFHIFCGQEEADGKKAAQTLGDMGSQVEPVSVTIAAMDEGRFNTIRTQIKAEFTFLKDTDFKSMIYDNDARADGERYRFEAVAGTQSVEKKLGPGCSRQTQ</sequence>
<reference evidence="3" key="1">
    <citation type="submission" date="2023-06" db="EMBL/GenBank/DDBJ databases">
        <authorList>
            <person name="Noh H."/>
        </authorList>
    </citation>
    <scope>NUCLEOTIDE SEQUENCE</scope>
    <source>
        <strain evidence="3">DUCC20226</strain>
    </source>
</reference>
<dbReference type="Proteomes" id="UP001265746">
    <property type="component" value="Unassembled WGS sequence"/>
</dbReference>
<evidence type="ECO:0000313" key="3">
    <source>
        <dbReference type="EMBL" id="KAK2604300.1"/>
    </source>
</evidence>
<dbReference type="EMBL" id="JAUJFL010000004">
    <property type="protein sequence ID" value="KAK2604300.1"/>
    <property type="molecule type" value="Genomic_DNA"/>
</dbReference>
<accession>A0AAD9W3W6</accession>
<feature type="region of interest" description="Disordered" evidence="1">
    <location>
        <begin position="53"/>
        <end position="101"/>
    </location>
</feature>
<protein>
    <submittedName>
        <fullName evidence="3">Uncharacterized protein</fullName>
    </submittedName>
</protein>
<comment type="caution">
    <text evidence="3">The sequence shown here is derived from an EMBL/GenBank/DDBJ whole genome shotgun (WGS) entry which is preliminary data.</text>
</comment>
<feature type="signal peptide" evidence="2">
    <location>
        <begin position="1"/>
        <end position="19"/>
    </location>
</feature>
<proteinExistence type="predicted"/>
<name>A0AAD9W3W6_PHOAM</name>
<keyword evidence="4" id="KW-1185">Reference proteome</keyword>
<dbReference type="AlphaFoldDB" id="A0AAD9W3W6"/>
<feature type="chain" id="PRO_5042209929" evidence="2">
    <location>
        <begin position="20"/>
        <end position="278"/>
    </location>
</feature>
<evidence type="ECO:0000256" key="1">
    <source>
        <dbReference type="SAM" id="MobiDB-lite"/>
    </source>
</evidence>
<feature type="compositionally biased region" description="Low complexity" evidence="1">
    <location>
        <begin position="62"/>
        <end position="101"/>
    </location>
</feature>